<gene>
    <name evidence="8" type="ordered locus">Acid_2079</name>
</gene>
<dbReference type="STRING" id="234267.Acid_2079"/>
<comment type="similarity">
    <text evidence="1 5">Belongs to the glycosyl hydrolase 32 family.</text>
</comment>
<dbReference type="OrthoDB" id="9759709at2"/>
<dbReference type="Gene3D" id="2.60.120.560">
    <property type="entry name" value="Exo-inulinase, domain 1"/>
    <property type="match status" value="1"/>
</dbReference>
<proteinExistence type="inferred from homology"/>
<accession>Q026K0</accession>
<dbReference type="Gene3D" id="2.115.10.20">
    <property type="entry name" value="Glycosyl hydrolase domain, family 43"/>
    <property type="match status" value="1"/>
</dbReference>
<dbReference type="AlphaFoldDB" id="Q026K0"/>
<feature type="domain" description="Glycosyl hydrolase family 32 N-terminal" evidence="6">
    <location>
        <begin position="53"/>
        <end position="340"/>
    </location>
</feature>
<dbReference type="Pfam" id="PF00251">
    <property type="entry name" value="Glyco_hydro_32N"/>
    <property type="match status" value="1"/>
</dbReference>
<dbReference type="GO" id="GO:0005975">
    <property type="term" value="P:carbohydrate metabolic process"/>
    <property type="evidence" value="ECO:0007669"/>
    <property type="project" value="InterPro"/>
</dbReference>
<dbReference type="GO" id="GO:0004564">
    <property type="term" value="F:beta-fructofuranosidase activity"/>
    <property type="evidence" value="ECO:0007669"/>
    <property type="project" value="UniProtKB-EC"/>
</dbReference>
<reference evidence="8" key="1">
    <citation type="submission" date="2006-10" db="EMBL/GenBank/DDBJ databases">
        <title>Complete sequence of Solibacter usitatus Ellin6076.</title>
        <authorList>
            <consortium name="US DOE Joint Genome Institute"/>
            <person name="Copeland A."/>
            <person name="Lucas S."/>
            <person name="Lapidus A."/>
            <person name="Barry K."/>
            <person name="Detter J.C."/>
            <person name="Glavina del Rio T."/>
            <person name="Hammon N."/>
            <person name="Israni S."/>
            <person name="Dalin E."/>
            <person name="Tice H."/>
            <person name="Pitluck S."/>
            <person name="Thompson L.S."/>
            <person name="Brettin T."/>
            <person name="Bruce D."/>
            <person name="Han C."/>
            <person name="Tapia R."/>
            <person name="Gilna P."/>
            <person name="Schmutz J."/>
            <person name="Larimer F."/>
            <person name="Land M."/>
            <person name="Hauser L."/>
            <person name="Kyrpides N."/>
            <person name="Mikhailova N."/>
            <person name="Janssen P.H."/>
            <person name="Kuske C.R."/>
            <person name="Richardson P."/>
        </authorList>
    </citation>
    <scope>NUCLEOTIDE SEQUENCE</scope>
    <source>
        <strain evidence="8">Ellin6076</strain>
    </source>
</reference>
<dbReference type="KEGG" id="sus:Acid_2079"/>
<evidence type="ECO:0000256" key="1">
    <source>
        <dbReference type="ARBA" id="ARBA00009902"/>
    </source>
</evidence>
<dbReference type="InterPro" id="IPR013148">
    <property type="entry name" value="Glyco_hydro_32_N"/>
</dbReference>
<keyword evidence="4 5" id="KW-0326">Glycosidase</keyword>
<feature type="domain" description="Glycosyl hydrolase family 32 C-terminal" evidence="7">
    <location>
        <begin position="367"/>
        <end position="465"/>
    </location>
</feature>
<evidence type="ECO:0000259" key="7">
    <source>
        <dbReference type="Pfam" id="PF08244"/>
    </source>
</evidence>
<dbReference type="InterPro" id="IPR013320">
    <property type="entry name" value="ConA-like_dom_sf"/>
</dbReference>
<dbReference type="Pfam" id="PF08244">
    <property type="entry name" value="Glyco_hydro_32C"/>
    <property type="match status" value="1"/>
</dbReference>
<dbReference type="EMBL" id="CP000473">
    <property type="protein sequence ID" value="ABJ83069.1"/>
    <property type="molecule type" value="Genomic_DNA"/>
</dbReference>
<dbReference type="EC" id="3.2.1.26" evidence="2"/>
<dbReference type="SUPFAM" id="SSF49899">
    <property type="entry name" value="Concanavalin A-like lectins/glucanases"/>
    <property type="match status" value="1"/>
</dbReference>
<dbReference type="InParanoid" id="Q026K0"/>
<dbReference type="CDD" id="cd08996">
    <property type="entry name" value="GH32_FFase"/>
    <property type="match status" value="1"/>
</dbReference>
<evidence type="ECO:0000259" key="6">
    <source>
        <dbReference type="Pfam" id="PF00251"/>
    </source>
</evidence>
<dbReference type="InterPro" id="IPR013189">
    <property type="entry name" value="Glyco_hydro_32_C"/>
</dbReference>
<dbReference type="eggNOG" id="COG1621">
    <property type="taxonomic scope" value="Bacteria"/>
</dbReference>
<dbReference type="SMART" id="SM00640">
    <property type="entry name" value="Glyco_32"/>
    <property type="match status" value="1"/>
</dbReference>
<dbReference type="InterPro" id="IPR001362">
    <property type="entry name" value="Glyco_hydro_32"/>
</dbReference>
<dbReference type="InterPro" id="IPR023296">
    <property type="entry name" value="Glyco_hydro_beta-prop_sf"/>
</dbReference>
<evidence type="ECO:0000256" key="5">
    <source>
        <dbReference type="RuleBase" id="RU362110"/>
    </source>
</evidence>
<dbReference type="HOGENOM" id="CLU_001528_7_0_0"/>
<dbReference type="PANTHER" id="PTHR43101:SF1">
    <property type="entry name" value="BETA-FRUCTOSIDASE"/>
    <property type="match status" value="1"/>
</dbReference>
<dbReference type="InterPro" id="IPR051214">
    <property type="entry name" value="GH32_Enzymes"/>
</dbReference>
<evidence type="ECO:0000256" key="2">
    <source>
        <dbReference type="ARBA" id="ARBA00012758"/>
    </source>
</evidence>
<protein>
    <recommendedName>
        <fullName evidence="2">beta-fructofuranosidase</fullName>
        <ecNumber evidence="2">3.2.1.26</ecNumber>
    </recommendedName>
</protein>
<dbReference type="SUPFAM" id="SSF75005">
    <property type="entry name" value="Arabinanase/levansucrase/invertase"/>
    <property type="match status" value="1"/>
</dbReference>
<organism evidence="8">
    <name type="scientific">Solibacter usitatus (strain Ellin6076)</name>
    <dbReference type="NCBI Taxonomy" id="234267"/>
    <lineage>
        <taxon>Bacteria</taxon>
        <taxon>Pseudomonadati</taxon>
        <taxon>Acidobacteriota</taxon>
        <taxon>Terriglobia</taxon>
        <taxon>Bryobacterales</taxon>
        <taxon>Solibacteraceae</taxon>
        <taxon>Candidatus Solibacter</taxon>
    </lineage>
</organism>
<dbReference type="PANTHER" id="PTHR43101">
    <property type="entry name" value="BETA-FRUCTOSIDASE"/>
    <property type="match status" value="1"/>
</dbReference>
<evidence type="ECO:0000256" key="3">
    <source>
        <dbReference type="ARBA" id="ARBA00022801"/>
    </source>
</evidence>
<keyword evidence="3 5" id="KW-0378">Hydrolase</keyword>
<evidence type="ECO:0000256" key="4">
    <source>
        <dbReference type="ARBA" id="ARBA00023295"/>
    </source>
</evidence>
<evidence type="ECO:0000313" key="8">
    <source>
        <dbReference type="EMBL" id="ABJ83069.1"/>
    </source>
</evidence>
<sequence>MDRRRFLQTAGAVGASKRILQAAEADPALVKATEAVLAAVPTAEADPERPIYHFRPPANWTNDPNGTIYYKGWHHLFYQLNPFVARIGSQHWGHARSRDLVNWEHLPIAIWPSEERGERAIFSGSAAIAADGRPRILYTSIGQAQPEQWLAIPKDDDLLSWEKFPGNPVLTQAAHIAGPISQWRDPFLFTEGGATYMVCGGGTAAGRAQVQLYKAAKPDFTEWRHLGAVFQTLDRESRNFECPNLFPLAGKWVMIVSPNRVCEYWIGDLDIAKVQFTPQAHGILDAGDAYASNISVDDKGRTILWLWGRTNTPQGKGWGSVMTMPRILSIGPDGYLLQRPAPEFESLRGAARSFPARGLETPFVPEDVAVDAAEIEAEFTGTGVFGLELRRSSAGKPGVTVTIQGGYVNVGNARAFVGNSGRYKLRVFLDRRCLEVNVNDGVAAVYNWFDAGLNDLGIAAFGRAGNGRGGIAPVPPRLESLRVWPMKPAKFSLDRFHV</sequence>
<name>Q026K0_SOLUE</name>
<dbReference type="CAZy" id="GH32">
    <property type="family name" value="Glycoside Hydrolase Family 32"/>
</dbReference>